<dbReference type="GO" id="GO:0016491">
    <property type="term" value="F:oxidoreductase activity"/>
    <property type="evidence" value="ECO:0007669"/>
    <property type="project" value="InterPro"/>
</dbReference>
<evidence type="ECO:0000259" key="1">
    <source>
        <dbReference type="Pfam" id="PF02910"/>
    </source>
</evidence>
<sequence>MQFATYYDADGQPLGDGGFSARGAAMAHLATGRPVYARVDRARPDIRAAMRTSQPNYFLPLDKAGIDPFTQKYPVRAVLEGTVRGTGGIRITGTDCASDVPGLFAAGDAATRELITGGRSGGGSHNGAWAISSGTWAGAGAARFARGRPVPDGVRGAGAAGLRGPSARRQASRAIVGLVQEHTLPLRRSYRRSAASLQDSVTALDEAWSGAADLLGGAERELLQARSAAAMLAAARWATHSALARTETRGMHVRTDLPDTDPAQTHRLLSGGLGEVWVRPEHGAAETRTVAS</sequence>
<dbReference type="AlphaFoldDB" id="A0A402CCY2"/>
<evidence type="ECO:0000313" key="2">
    <source>
        <dbReference type="EMBL" id="GCE41455.1"/>
    </source>
</evidence>
<dbReference type="Proteomes" id="UP000287519">
    <property type="component" value="Unassembled WGS sequence"/>
</dbReference>
<gene>
    <name evidence="2" type="ORF">Rhow_005114</name>
</gene>
<reference evidence="2 3" key="1">
    <citation type="submission" date="2018-11" db="EMBL/GenBank/DDBJ databases">
        <title>Microbial catabolism of amino acid.</title>
        <authorList>
            <person name="Hibi M."/>
            <person name="Ogawa J."/>
        </authorList>
    </citation>
    <scope>NUCLEOTIDE SEQUENCE [LARGE SCALE GENOMIC DNA]</scope>
    <source>
        <strain evidence="2 3">C31-06</strain>
    </source>
</reference>
<dbReference type="Pfam" id="PF02910">
    <property type="entry name" value="Succ_DH_flav_C"/>
    <property type="match status" value="1"/>
</dbReference>
<protein>
    <submittedName>
        <fullName evidence="2">Succinate dehydrogenase flavoprotein subunit</fullName>
    </submittedName>
</protein>
<accession>A0A402CCY2</accession>
<evidence type="ECO:0000313" key="3">
    <source>
        <dbReference type="Proteomes" id="UP000287519"/>
    </source>
</evidence>
<comment type="caution">
    <text evidence="2">The sequence shown here is derived from an EMBL/GenBank/DDBJ whole genome shotgun (WGS) entry which is preliminary data.</text>
</comment>
<dbReference type="InterPro" id="IPR015939">
    <property type="entry name" value="Fum_Rdtase/Succ_DH_flav-like_C"/>
</dbReference>
<organism evidence="2 3">
    <name type="scientific">Rhodococcus wratislaviensis</name>
    <name type="common">Tsukamurella wratislaviensis</name>
    <dbReference type="NCBI Taxonomy" id="44752"/>
    <lineage>
        <taxon>Bacteria</taxon>
        <taxon>Bacillati</taxon>
        <taxon>Actinomycetota</taxon>
        <taxon>Actinomycetes</taxon>
        <taxon>Mycobacteriales</taxon>
        <taxon>Nocardiaceae</taxon>
        <taxon>Rhodococcus</taxon>
    </lineage>
</organism>
<dbReference type="InterPro" id="IPR037099">
    <property type="entry name" value="Fum_R/Succ_DH_flav-like_C_sf"/>
</dbReference>
<dbReference type="EMBL" id="BHYM01000044">
    <property type="protein sequence ID" value="GCE41455.1"/>
    <property type="molecule type" value="Genomic_DNA"/>
</dbReference>
<dbReference type="SUPFAM" id="SSF51905">
    <property type="entry name" value="FAD/NAD(P)-binding domain"/>
    <property type="match status" value="1"/>
</dbReference>
<dbReference type="InterPro" id="IPR036188">
    <property type="entry name" value="FAD/NAD-bd_sf"/>
</dbReference>
<name>A0A402CCY2_RHOWR</name>
<feature type="domain" description="Fumarate reductase/succinate dehydrogenase flavoprotein-like C-terminal" evidence="1">
    <location>
        <begin position="218"/>
        <end position="263"/>
    </location>
</feature>
<keyword evidence="3" id="KW-1185">Reference proteome</keyword>
<dbReference type="Gene3D" id="1.20.58.100">
    <property type="entry name" value="Fumarate reductase/succinate dehydrogenase flavoprotein-like, C-terminal domain"/>
    <property type="match status" value="1"/>
</dbReference>
<proteinExistence type="predicted"/>
<dbReference type="SUPFAM" id="SSF46977">
    <property type="entry name" value="Succinate dehydrogenase/fumarate reductase flavoprotein C-terminal domain"/>
    <property type="match status" value="1"/>
</dbReference>